<organism evidence="1">
    <name type="scientific">uncultured marine thaumarchaeote SAT1000_20_C01</name>
    <dbReference type="NCBI Taxonomy" id="1456393"/>
    <lineage>
        <taxon>Archaea</taxon>
        <taxon>Nitrososphaerota</taxon>
        <taxon>environmental samples</taxon>
    </lineage>
</organism>
<sequence>MRINLELYTIFIAILRVGFMDFMLEEELIDLYTFCLQNPDSPEVEQKKSRITEVGKEIFDDGGVDALENFYFAISNRIQGEIEKDIAPFRPLWNGFSDEWKY</sequence>
<dbReference type="AlphaFoldDB" id="A0A075I7K9"/>
<evidence type="ECO:0000313" key="1">
    <source>
        <dbReference type="EMBL" id="AIF23890.1"/>
    </source>
</evidence>
<proteinExistence type="predicted"/>
<dbReference type="EMBL" id="KF901244">
    <property type="protein sequence ID" value="AIF23890.1"/>
    <property type="molecule type" value="Genomic_DNA"/>
</dbReference>
<protein>
    <submittedName>
        <fullName evidence="1">Uncharacterized protein</fullName>
    </submittedName>
</protein>
<reference evidence="1" key="1">
    <citation type="journal article" date="2014" name="Genome Biol. Evol.">
        <title>Pangenome evidence for extensive interdomain horizontal transfer affecting lineage core and shell genes in uncultured planktonic thaumarchaeota and euryarchaeota.</title>
        <authorList>
            <person name="Deschamps P."/>
            <person name="Zivanovic Y."/>
            <person name="Moreira D."/>
            <person name="Rodriguez-Valera F."/>
            <person name="Lopez-Garcia P."/>
        </authorList>
    </citation>
    <scope>NUCLEOTIDE SEQUENCE</scope>
</reference>
<name>A0A075I7K9_9ARCH</name>
<accession>A0A075I7K9</accession>